<dbReference type="SUPFAM" id="SSF56281">
    <property type="entry name" value="Metallo-hydrolase/oxidoreductase"/>
    <property type="match status" value="1"/>
</dbReference>
<dbReference type="PANTHER" id="PTHR43084:SF1">
    <property type="entry name" value="PERSULFIDE DIOXYGENASE ETHE1, MITOCHONDRIAL"/>
    <property type="match status" value="1"/>
</dbReference>
<dbReference type="GO" id="GO:0070813">
    <property type="term" value="P:hydrogen sulfide metabolic process"/>
    <property type="evidence" value="ECO:0007669"/>
    <property type="project" value="TreeGrafter"/>
</dbReference>
<name>A0AAN9XBD7_PSOTE</name>
<organism evidence="2 3">
    <name type="scientific">Psophocarpus tetragonolobus</name>
    <name type="common">Winged bean</name>
    <name type="synonym">Dolichos tetragonolobus</name>
    <dbReference type="NCBI Taxonomy" id="3891"/>
    <lineage>
        <taxon>Eukaryota</taxon>
        <taxon>Viridiplantae</taxon>
        <taxon>Streptophyta</taxon>
        <taxon>Embryophyta</taxon>
        <taxon>Tracheophyta</taxon>
        <taxon>Spermatophyta</taxon>
        <taxon>Magnoliopsida</taxon>
        <taxon>eudicotyledons</taxon>
        <taxon>Gunneridae</taxon>
        <taxon>Pentapetalae</taxon>
        <taxon>rosids</taxon>
        <taxon>fabids</taxon>
        <taxon>Fabales</taxon>
        <taxon>Fabaceae</taxon>
        <taxon>Papilionoideae</taxon>
        <taxon>50 kb inversion clade</taxon>
        <taxon>NPAAA clade</taxon>
        <taxon>indigoferoid/millettioid clade</taxon>
        <taxon>Phaseoleae</taxon>
        <taxon>Psophocarpus</taxon>
    </lineage>
</organism>
<evidence type="ECO:0000313" key="3">
    <source>
        <dbReference type="Proteomes" id="UP001386955"/>
    </source>
</evidence>
<dbReference type="PROSITE" id="PS51375">
    <property type="entry name" value="PPR"/>
    <property type="match status" value="1"/>
</dbReference>
<dbReference type="Pfam" id="PF01535">
    <property type="entry name" value="PPR"/>
    <property type="match status" value="2"/>
</dbReference>
<dbReference type="EMBL" id="JAYMYS010000007">
    <property type="protein sequence ID" value="KAK7386624.1"/>
    <property type="molecule type" value="Genomic_DNA"/>
</dbReference>
<dbReference type="Proteomes" id="UP001386955">
    <property type="component" value="Unassembled WGS sequence"/>
</dbReference>
<dbReference type="PANTHER" id="PTHR43084">
    <property type="entry name" value="PERSULFIDE DIOXYGENASE ETHE1"/>
    <property type="match status" value="1"/>
</dbReference>
<dbReference type="GO" id="GO:0005739">
    <property type="term" value="C:mitochondrion"/>
    <property type="evidence" value="ECO:0007669"/>
    <property type="project" value="TreeGrafter"/>
</dbReference>
<feature type="repeat" description="PPR" evidence="1">
    <location>
        <begin position="74"/>
        <end position="108"/>
    </location>
</feature>
<dbReference type="GO" id="GO:0050313">
    <property type="term" value="F:sulfur dioxygenase activity"/>
    <property type="evidence" value="ECO:0007669"/>
    <property type="project" value="TreeGrafter"/>
</dbReference>
<dbReference type="InterPro" id="IPR036866">
    <property type="entry name" value="RibonucZ/Hydroxyglut_hydro"/>
</dbReference>
<evidence type="ECO:0000256" key="1">
    <source>
        <dbReference type="PROSITE-ProRule" id="PRU00708"/>
    </source>
</evidence>
<dbReference type="InterPro" id="IPR051682">
    <property type="entry name" value="Mito_Persulfide_Diox"/>
</dbReference>
<dbReference type="GO" id="GO:0006749">
    <property type="term" value="P:glutathione metabolic process"/>
    <property type="evidence" value="ECO:0007669"/>
    <property type="project" value="TreeGrafter"/>
</dbReference>
<dbReference type="InterPro" id="IPR002885">
    <property type="entry name" value="PPR_rpt"/>
</dbReference>
<gene>
    <name evidence="2" type="ORF">VNO78_26958</name>
</gene>
<dbReference type="AlphaFoldDB" id="A0AAN9XBD7"/>
<dbReference type="Gene3D" id="3.60.15.10">
    <property type="entry name" value="Ribonuclease Z/Hydroxyacylglutathione hydrolase-like"/>
    <property type="match status" value="1"/>
</dbReference>
<proteinExistence type="predicted"/>
<evidence type="ECO:0008006" key="4">
    <source>
        <dbReference type="Google" id="ProtNLM"/>
    </source>
</evidence>
<reference evidence="2 3" key="1">
    <citation type="submission" date="2024-01" db="EMBL/GenBank/DDBJ databases">
        <title>The genomes of 5 underutilized Papilionoideae crops provide insights into root nodulation and disease resistanc.</title>
        <authorList>
            <person name="Jiang F."/>
        </authorList>
    </citation>
    <scope>NUCLEOTIDE SEQUENCE [LARGE SCALE GENOMIC DNA]</scope>
    <source>
        <strain evidence="2">DUOXIRENSHENG_FW03</strain>
        <tissue evidence="2">Leaves</tissue>
    </source>
</reference>
<comment type="caution">
    <text evidence="2">The sequence shown here is derived from an EMBL/GenBank/DDBJ whole genome shotgun (WGS) entry which is preliminary data.</text>
</comment>
<protein>
    <recommendedName>
        <fullName evidence="4">Pentatricopeptide repeat-containing protein</fullName>
    </recommendedName>
</protein>
<evidence type="ECO:0000313" key="2">
    <source>
        <dbReference type="EMBL" id="KAK7386624.1"/>
    </source>
</evidence>
<keyword evidence="3" id="KW-1185">Reference proteome</keyword>
<sequence length="108" mass="12109">MIKVRATPGHTKGCVTYVTRDAPDQPQPRMPFTRDTLLVHGCERTNFSGLYKEGLLGEALAMKSKMEENGCFPDAITFEVIICALLEKDENDMAEKLLREMIAKGIVY</sequence>
<accession>A0AAN9XBD7</accession>
<dbReference type="NCBIfam" id="TIGR00756">
    <property type="entry name" value="PPR"/>
    <property type="match status" value="1"/>
</dbReference>